<gene>
    <name evidence="14" type="ORF">LIER_00070</name>
</gene>
<keyword evidence="15" id="KW-1185">Reference proteome</keyword>
<dbReference type="PANTHER" id="PTHR31251">
    <property type="entry name" value="SQUAMOSA PROMOTER-BINDING-LIKE PROTEIN 4"/>
    <property type="match status" value="1"/>
</dbReference>
<feature type="region of interest" description="Disordered" evidence="11">
    <location>
        <begin position="400"/>
        <end position="456"/>
    </location>
</feature>
<comment type="subcellular location">
    <subcellularLocation>
        <location evidence="1">Nucleus</location>
    </subcellularLocation>
</comment>
<comment type="function">
    <text evidence="9">Probable transcriptional factor. Binds to the promoter of the SQUAMOSA gene.</text>
</comment>
<dbReference type="InterPro" id="IPR004333">
    <property type="entry name" value="SBP_dom"/>
</dbReference>
<dbReference type="Gene3D" id="4.10.1100.10">
    <property type="entry name" value="Transcription factor, SBP-box domain"/>
    <property type="match status" value="1"/>
</dbReference>
<reference evidence="14 15" key="1">
    <citation type="submission" date="2024-01" db="EMBL/GenBank/DDBJ databases">
        <title>The complete chloroplast genome sequence of Lithospermum erythrorhizon: insights into the phylogenetic relationship among Boraginaceae species and the maternal lineages of purple gromwells.</title>
        <authorList>
            <person name="Okada T."/>
            <person name="Watanabe K."/>
        </authorList>
    </citation>
    <scope>NUCLEOTIDE SEQUENCE [LARGE SCALE GENOMIC DNA]</scope>
</reference>
<feature type="region of interest" description="Disordered" evidence="11">
    <location>
        <begin position="215"/>
        <end position="243"/>
    </location>
</feature>
<dbReference type="GO" id="GO:0003677">
    <property type="term" value="F:DNA binding"/>
    <property type="evidence" value="ECO:0007669"/>
    <property type="project" value="UniProtKB-KW"/>
</dbReference>
<dbReference type="PANTHER" id="PTHR31251:SF213">
    <property type="entry name" value="SQUAMOSA PROMOTER-BINDING-LIKE PROTEIN 1"/>
    <property type="match status" value="1"/>
</dbReference>
<accession>A0AAV3NH95</accession>
<comment type="caution">
    <text evidence="14">The sequence shown here is derived from an EMBL/GenBank/DDBJ whole genome shotgun (WGS) entry which is preliminary data.</text>
</comment>
<dbReference type="FunFam" id="4.10.1100.10:FF:000001">
    <property type="entry name" value="Squamosa promoter-binding-like protein 14"/>
    <property type="match status" value="1"/>
</dbReference>
<name>A0AAV3NH95_LITER</name>
<evidence type="ECO:0000313" key="14">
    <source>
        <dbReference type="EMBL" id="GAA0138298.1"/>
    </source>
</evidence>
<keyword evidence="2" id="KW-0479">Metal-binding</keyword>
<keyword evidence="5" id="KW-0805">Transcription regulation</keyword>
<evidence type="ECO:0000256" key="2">
    <source>
        <dbReference type="ARBA" id="ARBA00022723"/>
    </source>
</evidence>
<dbReference type="Pfam" id="PF03110">
    <property type="entry name" value="SBP"/>
    <property type="match status" value="1"/>
</dbReference>
<feature type="compositionally biased region" description="Polar residues" evidence="11">
    <location>
        <begin position="423"/>
        <end position="434"/>
    </location>
</feature>
<dbReference type="SUPFAM" id="SSF48403">
    <property type="entry name" value="Ankyrin repeat"/>
    <property type="match status" value="1"/>
</dbReference>
<evidence type="ECO:0000256" key="11">
    <source>
        <dbReference type="SAM" id="MobiDB-lite"/>
    </source>
</evidence>
<dbReference type="Proteomes" id="UP001454036">
    <property type="component" value="Unassembled WGS sequence"/>
</dbReference>
<evidence type="ECO:0000256" key="10">
    <source>
        <dbReference type="PROSITE-ProRule" id="PRU00470"/>
    </source>
</evidence>
<feature type="region of interest" description="Disordered" evidence="11">
    <location>
        <begin position="300"/>
        <end position="332"/>
    </location>
</feature>
<keyword evidence="12" id="KW-0812">Transmembrane</keyword>
<evidence type="ECO:0000259" key="13">
    <source>
        <dbReference type="PROSITE" id="PS51141"/>
    </source>
</evidence>
<dbReference type="GO" id="GO:0005634">
    <property type="term" value="C:nucleus"/>
    <property type="evidence" value="ECO:0007669"/>
    <property type="project" value="UniProtKB-SubCell"/>
</dbReference>
<evidence type="ECO:0000256" key="12">
    <source>
        <dbReference type="SAM" id="Phobius"/>
    </source>
</evidence>
<evidence type="ECO:0000256" key="3">
    <source>
        <dbReference type="ARBA" id="ARBA00022771"/>
    </source>
</evidence>
<dbReference type="InterPro" id="IPR044817">
    <property type="entry name" value="SBP-like"/>
</dbReference>
<dbReference type="InterPro" id="IPR036770">
    <property type="entry name" value="Ankyrin_rpt-contain_sf"/>
</dbReference>
<evidence type="ECO:0000256" key="1">
    <source>
        <dbReference type="ARBA" id="ARBA00004123"/>
    </source>
</evidence>
<keyword evidence="4" id="KW-0862">Zinc</keyword>
<dbReference type="GO" id="GO:0008270">
    <property type="term" value="F:zinc ion binding"/>
    <property type="evidence" value="ECO:0007669"/>
    <property type="project" value="UniProtKB-KW"/>
</dbReference>
<dbReference type="InterPro" id="IPR036893">
    <property type="entry name" value="SBP_sf"/>
</dbReference>
<keyword evidence="8" id="KW-0539">Nucleus</keyword>
<feature type="domain" description="SBP-type" evidence="13">
    <location>
        <begin position="151"/>
        <end position="228"/>
    </location>
</feature>
<evidence type="ECO:0000256" key="4">
    <source>
        <dbReference type="ARBA" id="ARBA00022833"/>
    </source>
</evidence>
<dbReference type="PROSITE" id="PS51141">
    <property type="entry name" value="ZF_SBP"/>
    <property type="match status" value="1"/>
</dbReference>
<keyword evidence="6" id="KW-0238">DNA-binding</keyword>
<keyword evidence="7" id="KW-0804">Transcription</keyword>
<evidence type="ECO:0000313" key="15">
    <source>
        <dbReference type="Proteomes" id="UP001454036"/>
    </source>
</evidence>
<keyword evidence="12" id="KW-0472">Membrane</keyword>
<keyword evidence="3 10" id="KW-0863">Zinc-finger</keyword>
<evidence type="ECO:0000256" key="8">
    <source>
        <dbReference type="ARBA" id="ARBA00023242"/>
    </source>
</evidence>
<evidence type="ECO:0000256" key="9">
    <source>
        <dbReference type="ARBA" id="ARBA00056472"/>
    </source>
</evidence>
<protein>
    <recommendedName>
        <fullName evidence="13">SBP-type domain-containing protein</fullName>
    </recommendedName>
</protein>
<evidence type="ECO:0000256" key="5">
    <source>
        <dbReference type="ARBA" id="ARBA00023015"/>
    </source>
</evidence>
<dbReference type="Gene3D" id="1.25.40.20">
    <property type="entry name" value="Ankyrin repeat-containing domain"/>
    <property type="match status" value="1"/>
</dbReference>
<feature type="region of interest" description="Disordered" evidence="11">
    <location>
        <begin position="125"/>
        <end position="144"/>
    </location>
</feature>
<feature type="compositionally biased region" description="Polar residues" evidence="11">
    <location>
        <begin position="307"/>
        <end position="319"/>
    </location>
</feature>
<evidence type="ECO:0000256" key="6">
    <source>
        <dbReference type="ARBA" id="ARBA00023125"/>
    </source>
</evidence>
<sequence>MEATVGAEAQVFYGVNSANFRGLGDRTLEWDPNNWKWDGDLFIATPINLDSIPSSHQSKQLFPLDRVPLAGAASNGSSSCSDELSLGAEKDRRELERKRRVVVDDDEVDAEAGGLTLNLGLNGHSTIGRDHGNGDGTSGKKARIGGATSSRAACQVDGCGIDLSKAKDYHRRHKVCEFHSKATEALVGNVMQRFCQQCSRFHVLPEFDEGKRSCRRRLAGHNKRRRKTQPESTSNHSNSLNDNQASGYLLMSLLKILANIHSSRASTPNDEDLLSNLLRSLAGQGASDVDKNLSGLIPSVNEPAGTKLSTGQAMHSNGHQIPPRPKPHKSSVLESAIPQRLSHAHNAVVDNPPKSLQKPGITLPSTVSSLDYVESGNGSVGRTKLNDFDLNDVYIDSDDGVEDAEQSPLTTELGTGSPGYPSWMQQDSLQLSPPQTSRTSGSASAQSPSSSNGEAQSRTDRIVFKLFGREPNDFPFVLRAQILDWLAHSPTDIESYIRPGCIILTLFLRLPESKWEELSCDLSSSLSKLLHISDDDTFWTNGWIYTRVQNRIAFTLNGRIVVDSSLSFRRSEHSTILSIRPIAVPVSERTQFSVKGTNLARTSTSLLCALEGQYLKIEANCESNDPGKIAEHDEIQSLKFSCSLPALTGRGFIEVDDHGLSSSFFPFIVAEKGICSEISSLESVIELTNNDYVHGDFNKIESRNQALDFIHEMGWLLHRNNLKSRLSHLDPTSDLFPLIRYKWLVEFSIEHEWCAVVRMLLDVLLNGRIGCSDYPFLECALSELGLLHRAVRRNSKSLVKLLLTYTPQGVAEELGLDYKSLVGDGGFLFRPDYRGSGGLTPLHVAAGIDGSEDVLDALTDDPGEVGIEAWKSSRDSTGFTPEDYARLRGHYPYIHLVQRKINKRGPSEHVVIDVPVTTSEGSINSKQDEVAATPFEIIGAQLRSMQRPCGLCDQKVAYGYSRRSLLYRPAMLSMVAIAAVCVCVALLFKSSPEVLYIFRPFRWEMLEYGTS</sequence>
<dbReference type="Pfam" id="PF26102">
    <property type="entry name" value="Ig_SPL7"/>
    <property type="match status" value="1"/>
</dbReference>
<feature type="transmembrane region" description="Helical" evidence="12">
    <location>
        <begin position="970"/>
        <end position="988"/>
    </location>
</feature>
<dbReference type="SUPFAM" id="SSF103612">
    <property type="entry name" value="SBT domain"/>
    <property type="match status" value="1"/>
</dbReference>
<feature type="compositionally biased region" description="Polar residues" evidence="11">
    <location>
        <begin position="230"/>
        <end position="243"/>
    </location>
</feature>
<organism evidence="14 15">
    <name type="scientific">Lithospermum erythrorhizon</name>
    <name type="common">Purple gromwell</name>
    <name type="synonym">Lithospermum officinale var. erythrorhizon</name>
    <dbReference type="NCBI Taxonomy" id="34254"/>
    <lineage>
        <taxon>Eukaryota</taxon>
        <taxon>Viridiplantae</taxon>
        <taxon>Streptophyta</taxon>
        <taxon>Embryophyta</taxon>
        <taxon>Tracheophyta</taxon>
        <taxon>Spermatophyta</taxon>
        <taxon>Magnoliopsida</taxon>
        <taxon>eudicotyledons</taxon>
        <taxon>Gunneridae</taxon>
        <taxon>Pentapetalae</taxon>
        <taxon>asterids</taxon>
        <taxon>lamiids</taxon>
        <taxon>Boraginales</taxon>
        <taxon>Boraginaceae</taxon>
        <taxon>Boraginoideae</taxon>
        <taxon>Lithospermeae</taxon>
        <taxon>Lithospermum</taxon>
    </lineage>
</organism>
<feature type="compositionally biased region" description="Basic residues" evidence="11">
    <location>
        <begin position="215"/>
        <end position="227"/>
    </location>
</feature>
<feature type="compositionally biased region" description="Low complexity" evidence="11">
    <location>
        <begin position="435"/>
        <end position="451"/>
    </location>
</feature>
<proteinExistence type="predicted"/>
<dbReference type="AlphaFoldDB" id="A0AAV3NH95"/>
<evidence type="ECO:0000256" key="7">
    <source>
        <dbReference type="ARBA" id="ARBA00023163"/>
    </source>
</evidence>
<dbReference type="EMBL" id="BAABME010000004">
    <property type="protein sequence ID" value="GAA0138298.1"/>
    <property type="molecule type" value="Genomic_DNA"/>
</dbReference>
<keyword evidence="12" id="KW-1133">Transmembrane helix</keyword>